<dbReference type="EMBL" id="CALTRL010006045">
    <property type="protein sequence ID" value="CAH7689097.1"/>
    <property type="molecule type" value="Genomic_DNA"/>
</dbReference>
<feature type="compositionally biased region" description="Low complexity" evidence="2">
    <location>
        <begin position="414"/>
        <end position="426"/>
    </location>
</feature>
<dbReference type="Proteomes" id="UP001153365">
    <property type="component" value="Unassembled WGS sequence"/>
</dbReference>
<dbReference type="AlphaFoldDB" id="A0AAV0BRS8"/>
<dbReference type="PANTHER" id="PTHR15228">
    <property type="entry name" value="SPERMATHECAL PHYSIOLOGY VARIANT"/>
    <property type="match status" value="1"/>
</dbReference>
<accession>A0AAV0BRS8</accession>
<evidence type="ECO:0000313" key="5">
    <source>
        <dbReference type="Proteomes" id="UP001153365"/>
    </source>
</evidence>
<gene>
    <name evidence="4" type="ORF">PPACK8108_LOCUS24164</name>
</gene>
<dbReference type="Gene3D" id="1.10.555.10">
    <property type="entry name" value="Rho GTPase activation protein"/>
    <property type="match status" value="1"/>
</dbReference>
<feature type="compositionally biased region" description="Low complexity" evidence="2">
    <location>
        <begin position="1"/>
        <end position="33"/>
    </location>
</feature>
<feature type="region of interest" description="Disordered" evidence="2">
    <location>
        <begin position="1"/>
        <end position="37"/>
    </location>
</feature>
<name>A0AAV0BRS8_PHAPC</name>
<feature type="compositionally biased region" description="Low complexity" evidence="2">
    <location>
        <begin position="186"/>
        <end position="197"/>
    </location>
</feature>
<dbReference type="SUPFAM" id="SSF48350">
    <property type="entry name" value="GTPase activation domain, GAP"/>
    <property type="match status" value="1"/>
</dbReference>
<dbReference type="GO" id="GO:0007165">
    <property type="term" value="P:signal transduction"/>
    <property type="evidence" value="ECO:0007669"/>
    <property type="project" value="InterPro"/>
</dbReference>
<comment type="caution">
    <text evidence="4">The sequence shown here is derived from an EMBL/GenBank/DDBJ whole genome shotgun (WGS) entry which is preliminary data.</text>
</comment>
<keyword evidence="5" id="KW-1185">Reference proteome</keyword>
<organism evidence="4 5">
    <name type="scientific">Phakopsora pachyrhizi</name>
    <name type="common">Asian soybean rust disease fungus</name>
    <dbReference type="NCBI Taxonomy" id="170000"/>
    <lineage>
        <taxon>Eukaryota</taxon>
        <taxon>Fungi</taxon>
        <taxon>Dikarya</taxon>
        <taxon>Basidiomycota</taxon>
        <taxon>Pucciniomycotina</taxon>
        <taxon>Pucciniomycetes</taxon>
        <taxon>Pucciniales</taxon>
        <taxon>Phakopsoraceae</taxon>
        <taxon>Phakopsora</taxon>
    </lineage>
</organism>
<evidence type="ECO:0000313" key="4">
    <source>
        <dbReference type="EMBL" id="CAH7689097.1"/>
    </source>
</evidence>
<dbReference type="GO" id="GO:0060237">
    <property type="term" value="P:regulation of fungal-type cell wall organization"/>
    <property type="evidence" value="ECO:0007669"/>
    <property type="project" value="TreeGrafter"/>
</dbReference>
<feature type="region of interest" description="Disordered" evidence="2">
    <location>
        <begin position="484"/>
        <end position="506"/>
    </location>
</feature>
<feature type="region of interest" description="Disordered" evidence="2">
    <location>
        <begin position="401"/>
        <end position="445"/>
    </location>
</feature>
<dbReference type="GO" id="GO:0005938">
    <property type="term" value="C:cell cortex"/>
    <property type="evidence" value="ECO:0007669"/>
    <property type="project" value="TreeGrafter"/>
</dbReference>
<sequence>MSSSSSALSELNSSPSPPNQQQHQHQHQHQQQPKTKWWKQFTKSPLQSFDLLPQSNNRLISNRPLNSSNLLSNTNFINSSYNSINNSNSSSSSNESIFGISLEEALQRASVAISMLGPDQKAYIYGFIPVVVAKCGLYLKENGTTVEGIFRISGSTKRMKELQRLFDEPPLYGKDLDWRDPNPLEPNKQQPSSNSSPIDSNGKPYFSVHDASNVLRRYLMALPEPLIPTAMYQDFVQVLQRHADDTQKQIRLFKSLISTLNPPSQYLLLYLLDLLAVFANRSQLNLMTANNLALVFQPALCPTTKTLSRSEKFNRIINHHQNQQQQLNQHDINQTNPKDIQLESLREQGLIMREAKQAQEVLEFLIVHQNFFVLGLRPQIKPAGPIPELSNDFDKDVARGECESEDEKRFKNVSTPKPSTTTTGSPMARRSLMNDPRLRSPSSCSIDEDELINNSQSSIKRSSILMRSKNGSLKDENLKMAANESVKRSKTLPSGHHHHLSKNSFRSNNDIFNQTVGTRQFSPFLLRKY</sequence>
<dbReference type="PANTHER" id="PTHR15228:SF25">
    <property type="entry name" value="F-BAR DOMAIN-CONTAINING PROTEIN"/>
    <property type="match status" value="1"/>
</dbReference>
<dbReference type="InterPro" id="IPR000198">
    <property type="entry name" value="RhoGAP_dom"/>
</dbReference>
<keyword evidence="1" id="KW-0343">GTPase activation</keyword>
<evidence type="ECO:0000259" key="3">
    <source>
        <dbReference type="PROSITE" id="PS50238"/>
    </source>
</evidence>
<protein>
    <submittedName>
        <fullName evidence="4">Rho GTPase activation protein</fullName>
    </submittedName>
</protein>
<evidence type="ECO:0000256" key="2">
    <source>
        <dbReference type="SAM" id="MobiDB-lite"/>
    </source>
</evidence>
<feature type="compositionally biased region" description="Basic and acidic residues" evidence="2">
    <location>
        <begin position="401"/>
        <end position="410"/>
    </location>
</feature>
<reference evidence="4" key="1">
    <citation type="submission" date="2022-06" db="EMBL/GenBank/DDBJ databases">
        <authorList>
            <consortium name="SYNGENTA / RWTH Aachen University"/>
        </authorList>
    </citation>
    <scope>NUCLEOTIDE SEQUENCE</scope>
</reference>
<feature type="region of interest" description="Disordered" evidence="2">
    <location>
        <begin position="172"/>
        <end position="202"/>
    </location>
</feature>
<dbReference type="InterPro" id="IPR051025">
    <property type="entry name" value="RhoGAP"/>
</dbReference>
<dbReference type="SMART" id="SM00324">
    <property type="entry name" value="RhoGAP"/>
    <property type="match status" value="1"/>
</dbReference>
<feature type="domain" description="Rho-GAP" evidence="3">
    <location>
        <begin position="100"/>
        <end position="328"/>
    </location>
</feature>
<proteinExistence type="predicted"/>
<dbReference type="InterPro" id="IPR008936">
    <property type="entry name" value="Rho_GTPase_activation_prot"/>
</dbReference>
<dbReference type="Pfam" id="PF00620">
    <property type="entry name" value="RhoGAP"/>
    <property type="match status" value="1"/>
</dbReference>
<dbReference type="GO" id="GO:0005096">
    <property type="term" value="F:GTPase activator activity"/>
    <property type="evidence" value="ECO:0007669"/>
    <property type="project" value="UniProtKB-KW"/>
</dbReference>
<dbReference type="PROSITE" id="PS50238">
    <property type="entry name" value="RHOGAP"/>
    <property type="match status" value="1"/>
</dbReference>
<evidence type="ECO:0000256" key="1">
    <source>
        <dbReference type="ARBA" id="ARBA00022468"/>
    </source>
</evidence>